<dbReference type="EMBL" id="JAVHJL010000008">
    <property type="protein sequence ID" value="KAK6498420.1"/>
    <property type="molecule type" value="Genomic_DNA"/>
</dbReference>
<keyword evidence="3" id="KW-1185">Reference proteome</keyword>
<sequence>MESQLAQAAAPASWDSLPYELKFAIMDGAHPDTLRSIARCSRSCFQAVFAFRSPRLTVILNGDTVKLFQKGAIFEASRYDVRSIHIRSKSMDRPGSLSDWLHGWYNGRKVRPFATADADHPGNTISMLRVATKSLCFFPALESLCIYYDLPGSSASNNTYLAVIKSIPRTCYENLKHLDFQIFQFPSSVLSGANPSYEDLRSQMPPENRDFLGISEIPDDKIEELVKGALPPMPNLKSFKMASNFIPSPGVDTATDYYQRSKFYYLPITPQISPGLTDLQIETIDDIDLYNPPDEPFGQLWFTEEDKPATESSTQSFLDNPRGFESITHLSLEANRLSNSQGLHRLQSSFPNLQKLSIKAFGGRTYDNGGELYETISLEDYGLVKNWKSLKQLDLPWPRTQNGCTPAEDLSELCRSWRETTLPELEQVLFKGFRRQKYGVWASVVILVKLWENNSGGVELSSRGCNFAAAYEDYRNTGEESESESEDETEGRGWGDFMY</sequence>
<dbReference type="Proteomes" id="UP001370758">
    <property type="component" value="Unassembled WGS sequence"/>
</dbReference>
<dbReference type="Gene3D" id="3.80.10.10">
    <property type="entry name" value="Ribonuclease Inhibitor"/>
    <property type="match status" value="1"/>
</dbReference>
<accession>A0AAV9VX11</accession>
<protein>
    <recommendedName>
        <fullName evidence="4">F-box domain-containing protein</fullName>
    </recommendedName>
</protein>
<reference evidence="2 3" key="1">
    <citation type="submission" date="2023-08" db="EMBL/GenBank/DDBJ databases">
        <authorList>
            <person name="Palmer J.M."/>
        </authorList>
    </citation>
    <scope>NUCLEOTIDE SEQUENCE [LARGE SCALE GENOMIC DNA]</scope>
    <source>
        <strain evidence="2 3">TWF481</strain>
    </source>
</reference>
<evidence type="ECO:0000256" key="1">
    <source>
        <dbReference type="SAM" id="MobiDB-lite"/>
    </source>
</evidence>
<dbReference type="SUPFAM" id="SSF52047">
    <property type="entry name" value="RNI-like"/>
    <property type="match status" value="1"/>
</dbReference>
<evidence type="ECO:0000313" key="2">
    <source>
        <dbReference type="EMBL" id="KAK6498420.1"/>
    </source>
</evidence>
<evidence type="ECO:0008006" key="4">
    <source>
        <dbReference type="Google" id="ProtNLM"/>
    </source>
</evidence>
<feature type="region of interest" description="Disordered" evidence="1">
    <location>
        <begin position="476"/>
        <end position="499"/>
    </location>
</feature>
<comment type="caution">
    <text evidence="2">The sequence shown here is derived from an EMBL/GenBank/DDBJ whole genome shotgun (WGS) entry which is preliminary data.</text>
</comment>
<name>A0AAV9VX11_9PEZI</name>
<evidence type="ECO:0000313" key="3">
    <source>
        <dbReference type="Proteomes" id="UP001370758"/>
    </source>
</evidence>
<proteinExistence type="predicted"/>
<dbReference type="AlphaFoldDB" id="A0AAV9VX11"/>
<gene>
    <name evidence="2" type="ORF">TWF481_011012</name>
</gene>
<organism evidence="2 3">
    <name type="scientific">Arthrobotrys musiformis</name>
    <dbReference type="NCBI Taxonomy" id="47236"/>
    <lineage>
        <taxon>Eukaryota</taxon>
        <taxon>Fungi</taxon>
        <taxon>Dikarya</taxon>
        <taxon>Ascomycota</taxon>
        <taxon>Pezizomycotina</taxon>
        <taxon>Orbiliomycetes</taxon>
        <taxon>Orbiliales</taxon>
        <taxon>Orbiliaceae</taxon>
        <taxon>Arthrobotrys</taxon>
    </lineage>
</organism>
<feature type="compositionally biased region" description="Acidic residues" evidence="1">
    <location>
        <begin position="479"/>
        <end position="489"/>
    </location>
</feature>
<dbReference type="InterPro" id="IPR032675">
    <property type="entry name" value="LRR_dom_sf"/>
</dbReference>